<evidence type="ECO:0000259" key="7">
    <source>
        <dbReference type="PROSITE" id="PS51093"/>
    </source>
</evidence>
<protein>
    <submittedName>
        <fullName evidence="8">PTS glucose transporter subunit IIA</fullName>
    </submittedName>
</protein>
<dbReference type="EMBL" id="QGTD01000021">
    <property type="protein sequence ID" value="PWU66598.1"/>
    <property type="molecule type" value="Genomic_DNA"/>
</dbReference>
<dbReference type="GO" id="GO:0005737">
    <property type="term" value="C:cytoplasm"/>
    <property type="evidence" value="ECO:0007669"/>
    <property type="project" value="UniProtKB-SubCell"/>
</dbReference>
<evidence type="ECO:0000256" key="3">
    <source>
        <dbReference type="ARBA" id="ARBA00022597"/>
    </source>
</evidence>
<dbReference type="FunFam" id="2.70.70.10:FF:000001">
    <property type="entry name" value="PTS system glucose-specific IIA component"/>
    <property type="match status" value="1"/>
</dbReference>
<dbReference type="InterPro" id="IPR011055">
    <property type="entry name" value="Dup_hybrid_motif"/>
</dbReference>
<dbReference type="GO" id="GO:0009401">
    <property type="term" value="P:phosphoenolpyruvate-dependent sugar phosphotransferase system"/>
    <property type="evidence" value="ECO:0007669"/>
    <property type="project" value="UniProtKB-KW"/>
</dbReference>
<evidence type="ECO:0000313" key="8">
    <source>
        <dbReference type="EMBL" id="PWU66598.1"/>
    </source>
</evidence>
<evidence type="ECO:0000313" key="9">
    <source>
        <dbReference type="Proteomes" id="UP000245624"/>
    </source>
</evidence>
<accession>A0A317KVZ0</accession>
<keyword evidence="4" id="KW-0808">Transferase</keyword>
<dbReference type="OrthoDB" id="92465at2"/>
<name>A0A317KVZ0_9BACI</name>
<dbReference type="RefSeq" id="WP_109985732.1">
    <property type="nucleotide sequence ID" value="NZ_QGTD01000021.1"/>
</dbReference>
<evidence type="ECO:0000256" key="2">
    <source>
        <dbReference type="ARBA" id="ARBA00022448"/>
    </source>
</evidence>
<dbReference type="PROSITE" id="PS51093">
    <property type="entry name" value="PTS_EIIA_TYPE_1"/>
    <property type="match status" value="1"/>
</dbReference>
<dbReference type="AlphaFoldDB" id="A0A317KVZ0"/>
<keyword evidence="2" id="KW-0813">Transport</keyword>
<dbReference type="PANTHER" id="PTHR45008:SF1">
    <property type="entry name" value="PTS SYSTEM GLUCOSE-SPECIFIC EIIA COMPONENT"/>
    <property type="match status" value="1"/>
</dbReference>
<comment type="subcellular location">
    <subcellularLocation>
        <location evidence="1">Cytoplasm</location>
    </subcellularLocation>
</comment>
<keyword evidence="6" id="KW-0418">Kinase</keyword>
<sequence>MFNKLFGKKKITEEWVTPLSGKLIAIEEVPDPTFSKKLMGDGVAIVPSEGKVVSPVDGEIIQLFPTKHAIGIKSENGIEILIHIGLETVSLNGEPFETYIKTNDKVKAGQLLVSFNLEQINVEAASIITPIVITNEDKIDNLSKQDSREVSAGKTAIVSYEVKK</sequence>
<feature type="domain" description="PTS EIIA type-1" evidence="7">
    <location>
        <begin position="31"/>
        <end position="135"/>
    </location>
</feature>
<dbReference type="InterPro" id="IPR001127">
    <property type="entry name" value="PTS_EIIA_1_perm"/>
</dbReference>
<keyword evidence="9" id="KW-1185">Reference proteome</keyword>
<proteinExistence type="predicted"/>
<evidence type="ECO:0000256" key="1">
    <source>
        <dbReference type="ARBA" id="ARBA00004496"/>
    </source>
</evidence>
<dbReference type="PROSITE" id="PS00371">
    <property type="entry name" value="PTS_EIIA_TYPE_1_HIS"/>
    <property type="match status" value="1"/>
</dbReference>
<keyword evidence="5" id="KW-0598">Phosphotransferase system</keyword>
<dbReference type="Gene3D" id="2.70.70.10">
    <property type="entry name" value="Glucose Permease (Domain IIA)"/>
    <property type="match status" value="1"/>
</dbReference>
<comment type="caution">
    <text evidence="8">The sequence shown here is derived from an EMBL/GenBank/DDBJ whole genome shotgun (WGS) entry which is preliminary data.</text>
</comment>
<gene>
    <name evidence="8" type="ORF">DLJ74_19445</name>
</gene>
<dbReference type="Pfam" id="PF00358">
    <property type="entry name" value="PTS_EIIA_1"/>
    <property type="match status" value="1"/>
</dbReference>
<dbReference type="Proteomes" id="UP000245624">
    <property type="component" value="Unassembled WGS sequence"/>
</dbReference>
<dbReference type="InterPro" id="IPR050890">
    <property type="entry name" value="PTS_EIIA_component"/>
</dbReference>
<dbReference type="PANTHER" id="PTHR45008">
    <property type="entry name" value="PTS SYSTEM GLUCOSE-SPECIFIC EIIA COMPONENT"/>
    <property type="match status" value="1"/>
</dbReference>
<dbReference type="GO" id="GO:0016301">
    <property type="term" value="F:kinase activity"/>
    <property type="evidence" value="ECO:0007669"/>
    <property type="project" value="UniProtKB-KW"/>
</dbReference>
<evidence type="ECO:0000256" key="6">
    <source>
        <dbReference type="ARBA" id="ARBA00022777"/>
    </source>
</evidence>
<evidence type="ECO:0000256" key="5">
    <source>
        <dbReference type="ARBA" id="ARBA00022683"/>
    </source>
</evidence>
<keyword evidence="3 8" id="KW-0762">Sugar transport</keyword>
<reference evidence="8 9" key="1">
    <citation type="submission" date="2018-05" db="EMBL/GenBank/DDBJ databases">
        <title>Genomic analysis of Gracilibacillus dipsosauri DD1 reveals novel features of a salt-tolerant amylase.</title>
        <authorList>
            <person name="Deutch C.E."/>
            <person name="Yang S."/>
        </authorList>
    </citation>
    <scope>NUCLEOTIDE SEQUENCE [LARGE SCALE GENOMIC DNA]</scope>
    <source>
        <strain evidence="8 9">DD1</strain>
    </source>
</reference>
<organism evidence="8 9">
    <name type="scientific">Gracilibacillus dipsosauri</name>
    <dbReference type="NCBI Taxonomy" id="178340"/>
    <lineage>
        <taxon>Bacteria</taxon>
        <taxon>Bacillati</taxon>
        <taxon>Bacillota</taxon>
        <taxon>Bacilli</taxon>
        <taxon>Bacillales</taxon>
        <taxon>Bacillaceae</taxon>
        <taxon>Gracilibacillus</taxon>
    </lineage>
</organism>
<dbReference type="SUPFAM" id="SSF51261">
    <property type="entry name" value="Duplicated hybrid motif"/>
    <property type="match status" value="1"/>
</dbReference>
<dbReference type="NCBIfam" id="TIGR00830">
    <property type="entry name" value="PTBA"/>
    <property type="match status" value="1"/>
</dbReference>
<evidence type="ECO:0000256" key="4">
    <source>
        <dbReference type="ARBA" id="ARBA00022679"/>
    </source>
</evidence>